<dbReference type="OrthoDB" id="9805788at2"/>
<keyword evidence="4 8" id="KW-0812">Transmembrane</keyword>
<dbReference type="InterPro" id="IPR051085">
    <property type="entry name" value="MB_O-acyltransferase"/>
</dbReference>
<accession>A0A0M2Q2D6</accession>
<keyword evidence="7" id="KW-0808">Transferase</keyword>
<dbReference type="STRING" id="317619.GCA_000332315_03990"/>
<feature type="transmembrane region" description="Helical" evidence="8">
    <location>
        <begin position="29"/>
        <end position="48"/>
    </location>
</feature>
<evidence type="ECO:0000256" key="5">
    <source>
        <dbReference type="ARBA" id="ARBA00022989"/>
    </source>
</evidence>
<feature type="transmembrane region" description="Helical" evidence="8">
    <location>
        <begin position="463"/>
        <end position="482"/>
    </location>
</feature>
<dbReference type="RefSeq" id="WP_017714139.1">
    <property type="nucleotide sequence ID" value="NZ_KB235941.1"/>
</dbReference>
<dbReference type="InterPro" id="IPR004299">
    <property type="entry name" value="MBOAT_fam"/>
</dbReference>
<evidence type="ECO:0000256" key="1">
    <source>
        <dbReference type="ARBA" id="ARBA00004651"/>
    </source>
</evidence>
<dbReference type="EMBL" id="AJTX02000002">
    <property type="protein sequence ID" value="KKJ01423.1"/>
    <property type="molecule type" value="Genomic_DNA"/>
</dbReference>
<dbReference type="PANTHER" id="PTHR13285">
    <property type="entry name" value="ACYLTRANSFERASE"/>
    <property type="match status" value="1"/>
</dbReference>
<feature type="transmembrane region" description="Helical" evidence="8">
    <location>
        <begin position="494"/>
        <end position="519"/>
    </location>
</feature>
<dbReference type="PANTHER" id="PTHR13285:SF18">
    <property type="entry name" value="PROTEIN-CYSTEINE N-PALMITOYLTRANSFERASE RASP"/>
    <property type="match status" value="1"/>
</dbReference>
<dbReference type="PIRSF" id="PIRSF500217">
    <property type="entry name" value="AlgI"/>
    <property type="match status" value="1"/>
</dbReference>
<organism evidence="9 10">
    <name type="scientific">Prochlorothrix hollandica PCC 9006 = CALU 1027</name>
    <dbReference type="NCBI Taxonomy" id="317619"/>
    <lineage>
        <taxon>Bacteria</taxon>
        <taxon>Bacillati</taxon>
        <taxon>Cyanobacteriota</taxon>
        <taxon>Cyanophyceae</taxon>
        <taxon>Prochlorotrichales</taxon>
        <taxon>Prochlorotrichaceae</taxon>
        <taxon>Prochlorothrix</taxon>
    </lineage>
</organism>
<evidence type="ECO:0000313" key="9">
    <source>
        <dbReference type="EMBL" id="KKJ01423.1"/>
    </source>
</evidence>
<comment type="caution">
    <text evidence="9">The sequence shown here is derived from an EMBL/GenBank/DDBJ whole genome shotgun (WGS) entry which is preliminary data.</text>
</comment>
<feature type="transmembrane region" description="Helical" evidence="8">
    <location>
        <begin position="408"/>
        <end position="425"/>
    </location>
</feature>
<dbReference type="eggNOG" id="COG1696">
    <property type="taxonomic scope" value="Bacteria"/>
</dbReference>
<keyword evidence="3 7" id="KW-1003">Cell membrane</keyword>
<evidence type="ECO:0000256" key="4">
    <source>
        <dbReference type="ARBA" id="ARBA00022692"/>
    </source>
</evidence>
<comment type="similarity">
    <text evidence="2 7">Belongs to the membrane-bound acyltransferase family.</text>
</comment>
<dbReference type="GO" id="GO:0042121">
    <property type="term" value="P:alginic acid biosynthetic process"/>
    <property type="evidence" value="ECO:0007669"/>
    <property type="project" value="InterPro"/>
</dbReference>
<dbReference type="Pfam" id="PF03062">
    <property type="entry name" value="MBOAT"/>
    <property type="match status" value="1"/>
</dbReference>
<feature type="transmembrane region" description="Helical" evidence="8">
    <location>
        <begin position="116"/>
        <end position="141"/>
    </location>
</feature>
<proteinExistence type="inferred from homology"/>
<dbReference type="InterPro" id="IPR024194">
    <property type="entry name" value="Ac/AlaTfrase_AlgI/DltB"/>
</dbReference>
<keyword evidence="5 8" id="KW-1133">Transmembrane helix</keyword>
<dbReference type="PIRSF" id="PIRSF016636">
    <property type="entry name" value="AlgI_DltB"/>
    <property type="match status" value="1"/>
</dbReference>
<keyword evidence="10" id="KW-1185">Reference proteome</keyword>
<feature type="transmembrane region" description="Helical" evidence="8">
    <location>
        <begin position="6"/>
        <end position="22"/>
    </location>
</feature>
<feature type="transmembrane region" description="Helical" evidence="8">
    <location>
        <begin position="370"/>
        <end position="387"/>
    </location>
</feature>
<evidence type="ECO:0000256" key="3">
    <source>
        <dbReference type="ARBA" id="ARBA00022475"/>
    </source>
</evidence>
<dbReference type="GO" id="GO:0016746">
    <property type="term" value="F:acyltransferase activity"/>
    <property type="evidence" value="ECO:0007669"/>
    <property type="project" value="UniProtKB-KW"/>
</dbReference>
<keyword evidence="6 7" id="KW-0472">Membrane</keyword>
<evidence type="ECO:0000313" key="10">
    <source>
        <dbReference type="Proteomes" id="UP000034681"/>
    </source>
</evidence>
<evidence type="ECO:0000256" key="6">
    <source>
        <dbReference type="ARBA" id="ARBA00023136"/>
    </source>
</evidence>
<protein>
    <submittedName>
        <fullName evidence="9">Alginate O-acetyltransferase</fullName>
    </submittedName>
</protein>
<dbReference type="InterPro" id="IPR028362">
    <property type="entry name" value="AlgI"/>
</dbReference>
<gene>
    <name evidence="9" type="ORF">PROH_03550</name>
</gene>
<evidence type="ECO:0000256" key="8">
    <source>
        <dbReference type="SAM" id="Phobius"/>
    </source>
</evidence>
<sequence>MTFTSFGYALFLLILMGIYWAVPKTNQRLWVLLLASFVFYGLVSYGALPHDRLGAIAALRGVAYLPLLVISTLINFRLGMILGENSPLRAQAQNPNLTEAEWEYAQADWNQKRLQVLGLGIGLNLLLLAGFKYIPFFLSSLALLFRLPDLQVTADQLRDNLIAPLGISFFTFECIAYLVDIYRGAPATPNLLRFVTYKFFFPKLISGPITGYHTLARQLRNVTFPTFNRCTEALWLIGLGAFKKAVLADHLGILVGLSYGNLLRAGSGDIWLATIAYGLQLYLDFSAYVDMARGSALLLGLNLPENFDAPYFSTSLADFWRRWHMTLGNWLRNYLYFPLGGSRQGLARTCWNLTLVMVIAGLWHGANWGFIVWGLLHGLGLAIHRLGQTLGHQWPVLKTWWRSLPGTIVAWAMTQGLVFGSWIFFRLPNLRESWWAVTHLWGHGADAQFAQKVYLDVSGLDRWQLTLLVLALIVAMAIVQALRRVSRLQFNWPVKLLCVPLFFYAVLQLAPQGALPYIYFDF</sequence>
<reference evidence="9" key="1">
    <citation type="submission" date="2012-04" db="EMBL/GenBank/DDBJ databases">
        <authorList>
            <person name="Borisov I.G."/>
            <person name="Ivanikova N.V."/>
            <person name="Pinevich A.V."/>
        </authorList>
    </citation>
    <scope>NUCLEOTIDE SEQUENCE</scope>
    <source>
        <strain evidence="9">CALU 1027</strain>
    </source>
</reference>
<dbReference type="GO" id="GO:0005886">
    <property type="term" value="C:plasma membrane"/>
    <property type="evidence" value="ECO:0007669"/>
    <property type="project" value="UniProtKB-SubCell"/>
</dbReference>
<feature type="transmembrane region" description="Helical" evidence="8">
    <location>
        <begin position="54"/>
        <end position="76"/>
    </location>
</feature>
<evidence type="ECO:0000256" key="2">
    <source>
        <dbReference type="ARBA" id="ARBA00010323"/>
    </source>
</evidence>
<keyword evidence="7" id="KW-0012">Acyltransferase</keyword>
<comment type="subcellular location">
    <subcellularLocation>
        <location evidence="1">Cell membrane</location>
        <topology evidence="1">Multi-pass membrane protein</topology>
    </subcellularLocation>
</comment>
<dbReference type="AlphaFoldDB" id="A0A0M2Q2D6"/>
<dbReference type="Proteomes" id="UP000034681">
    <property type="component" value="Unassembled WGS sequence"/>
</dbReference>
<name>A0A0M2Q2D6_PROHO</name>
<evidence type="ECO:0000256" key="7">
    <source>
        <dbReference type="PIRNR" id="PIRNR016636"/>
    </source>
</evidence>